<feature type="region of interest" description="Disordered" evidence="1">
    <location>
        <begin position="139"/>
        <end position="175"/>
    </location>
</feature>
<organism evidence="2 3">
    <name type="scientific">Triparma strigata</name>
    <dbReference type="NCBI Taxonomy" id="1606541"/>
    <lineage>
        <taxon>Eukaryota</taxon>
        <taxon>Sar</taxon>
        <taxon>Stramenopiles</taxon>
        <taxon>Ochrophyta</taxon>
        <taxon>Bolidophyceae</taxon>
        <taxon>Parmales</taxon>
        <taxon>Triparmaceae</taxon>
        <taxon>Triparma</taxon>
    </lineage>
</organism>
<sequence>MGPKKRDKVPIRKPISSFNYSIPLGTSKTYSSLKNSISLRMSTGYPNSLPTPDQVREEQKKKLDQIKREKRKKNGDTTECDAEEDKEDKKEEKITSLEGMKERYNEVTISKIKKEVSALQSKKKEFFWLLKQVITVEAQRKRTETVKSKQEQKPSMGSGSLGGSLGGMGNMSSKP</sequence>
<evidence type="ECO:0000313" key="2">
    <source>
        <dbReference type="EMBL" id="GMH66473.1"/>
    </source>
</evidence>
<dbReference type="OrthoDB" id="10401962at2759"/>
<evidence type="ECO:0000313" key="3">
    <source>
        <dbReference type="Proteomes" id="UP001165085"/>
    </source>
</evidence>
<feature type="compositionally biased region" description="Polar residues" evidence="1">
    <location>
        <begin position="16"/>
        <end position="27"/>
    </location>
</feature>
<feature type="compositionally biased region" description="Basic and acidic residues" evidence="1">
    <location>
        <begin position="139"/>
        <end position="152"/>
    </location>
</feature>
<feature type="region of interest" description="Disordered" evidence="1">
    <location>
        <begin position="40"/>
        <end position="99"/>
    </location>
</feature>
<evidence type="ECO:0000256" key="1">
    <source>
        <dbReference type="SAM" id="MobiDB-lite"/>
    </source>
</evidence>
<protein>
    <submittedName>
        <fullName evidence="2">Uncharacterized protein</fullName>
    </submittedName>
</protein>
<proteinExistence type="predicted"/>
<gene>
    <name evidence="2" type="ORF">TrST_g3013</name>
</gene>
<dbReference type="AlphaFoldDB" id="A0A9W7AC32"/>
<feature type="compositionally biased region" description="Basic and acidic residues" evidence="1">
    <location>
        <begin position="87"/>
        <end position="99"/>
    </location>
</feature>
<feature type="compositionally biased region" description="Basic and acidic residues" evidence="1">
    <location>
        <begin position="54"/>
        <end position="67"/>
    </location>
</feature>
<dbReference type="Proteomes" id="UP001165085">
    <property type="component" value="Unassembled WGS sequence"/>
</dbReference>
<accession>A0A9W7AC32</accession>
<feature type="region of interest" description="Disordered" evidence="1">
    <location>
        <begin position="1"/>
        <end position="27"/>
    </location>
</feature>
<keyword evidence="3" id="KW-1185">Reference proteome</keyword>
<feature type="compositionally biased region" description="Gly residues" evidence="1">
    <location>
        <begin position="159"/>
        <end position="169"/>
    </location>
</feature>
<reference evidence="3" key="1">
    <citation type="journal article" date="2023" name="Commun. Biol.">
        <title>Genome analysis of Parmales, the sister group of diatoms, reveals the evolutionary specialization of diatoms from phago-mixotrophs to photoautotrophs.</title>
        <authorList>
            <person name="Ban H."/>
            <person name="Sato S."/>
            <person name="Yoshikawa S."/>
            <person name="Yamada K."/>
            <person name="Nakamura Y."/>
            <person name="Ichinomiya M."/>
            <person name="Sato N."/>
            <person name="Blanc-Mathieu R."/>
            <person name="Endo H."/>
            <person name="Kuwata A."/>
            <person name="Ogata H."/>
        </authorList>
    </citation>
    <scope>NUCLEOTIDE SEQUENCE [LARGE SCALE GENOMIC DNA]</scope>
    <source>
        <strain evidence="3">NIES 3701</strain>
    </source>
</reference>
<feature type="compositionally biased region" description="Polar residues" evidence="1">
    <location>
        <begin position="40"/>
        <end position="51"/>
    </location>
</feature>
<dbReference type="EMBL" id="BRXY01000108">
    <property type="protein sequence ID" value="GMH66473.1"/>
    <property type="molecule type" value="Genomic_DNA"/>
</dbReference>
<comment type="caution">
    <text evidence="2">The sequence shown here is derived from an EMBL/GenBank/DDBJ whole genome shotgun (WGS) entry which is preliminary data.</text>
</comment>
<name>A0A9W7AC32_9STRA</name>